<dbReference type="Proteomes" id="UP000481947">
    <property type="component" value="Unassembled WGS sequence"/>
</dbReference>
<accession>A0A7C9IXD8</accession>
<dbReference type="Gene3D" id="3.40.1350.10">
    <property type="match status" value="1"/>
</dbReference>
<reference evidence="2 3" key="1">
    <citation type="submission" date="2019-09" db="EMBL/GenBank/DDBJ databases">
        <title>Identification of Malikia spinosa a prominent benzene-, toluene-, and ethylbenzene-degrading bacterium: enrichment, isolation and whole genome sequencing.</title>
        <authorList>
            <person name="Tancsics A."/>
            <person name="Revesz F."/>
            <person name="Kriszt B."/>
        </authorList>
    </citation>
    <scope>NUCLEOTIDE SEQUENCE [LARGE SCALE GENOMIC DNA]</scope>
    <source>
        <strain evidence="2 3">AB6</strain>
    </source>
</reference>
<sequence>MMADTVSAIRESSMIKSGALGELAAMKHFLSLGYEAYTAVTDSSTYDIILAKDGQLLRVEVKTTAARSRNNKGWVVHLKRVRPNKTQNKIHPFDSSRIDLLAVYITPLDRVVIFEARNLQQRSTLSILDGQLATLS</sequence>
<name>A0A7C9IXD8_9BURK</name>
<dbReference type="InterPro" id="IPR011856">
    <property type="entry name" value="tRNA_endonuc-like_dom_sf"/>
</dbReference>
<organism evidence="2 3">
    <name type="scientific">Malikia spinosa</name>
    <dbReference type="NCBI Taxonomy" id="86180"/>
    <lineage>
        <taxon>Bacteria</taxon>
        <taxon>Pseudomonadati</taxon>
        <taxon>Pseudomonadota</taxon>
        <taxon>Betaproteobacteria</taxon>
        <taxon>Burkholderiales</taxon>
        <taxon>Comamonadaceae</taxon>
        <taxon>Malikia</taxon>
    </lineage>
</organism>
<protein>
    <recommendedName>
        <fullName evidence="1">PD(D/E)XK endonuclease domain-containing protein</fullName>
    </recommendedName>
</protein>
<gene>
    <name evidence="2" type="ORF">F5985_03750</name>
</gene>
<evidence type="ECO:0000313" key="3">
    <source>
        <dbReference type="Proteomes" id="UP000481947"/>
    </source>
</evidence>
<evidence type="ECO:0000313" key="2">
    <source>
        <dbReference type="EMBL" id="MYZ51267.1"/>
    </source>
</evidence>
<dbReference type="EMBL" id="VYSB01000002">
    <property type="protein sequence ID" value="MYZ51267.1"/>
    <property type="molecule type" value="Genomic_DNA"/>
</dbReference>
<evidence type="ECO:0000259" key="1">
    <source>
        <dbReference type="Pfam" id="PF11645"/>
    </source>
</evidence>
<dbReference type="GO" id="GO:0003676">
    <property type="term" value="F:nucleic acid binding"/>
    <property type="evidence" value="ECO:0007669"/>
    <property type="project" value="InterPro"/>
</dbReference>
<proteinExistence type="predicted"/>
<feature type="domain" description="PD(D/E)XK endonuclease" evidence="1">
    <location>
        <begin position="17"/>
        <end position="115"/>
    </location>
</feature>
<dbReference type="AlphaFoldDB" id="A0A7C9IXD8"/>
<dbReference type="Pfam" id="PF11645">
    <property type="entry name" value="PDDEXK_5"/>
    <property type="match status" value="1"/>
</dbReference>
<comment type="caution">
    <text evidence="2">The sequence shown here is derived from an EMBL/GenBank/DDBJ whole genome shotgun (WGS) entry which is preliminary data.</text>
</comment>
<dbReference type="InterPro" id="IPR021671">
    <property type="entry name" value="PD(D/E)XK_Endonuc"/>
</dbReference>